<dbReference type="PANTHER" id="PTHR47534:SF3">
    <property type="entry name" value="ALCOHOL DEHYDROGENASE-LIKE C-TERMINAL DOMAIN-CONTAINING PROTEIN"/>
    <property type="match status" value="1"/>
</dbReference>
<evidence type="ECO:0000256" key="1">
    <source>
        <dbReference type="ARBA" id="ARBA00023002"/>
    </source>
</evidence>
<dbReference type="InterPro" id="IPR052228">
    <property type="entry name" value="Sec_Metab_Biosynth_Oxidored"/>
</dbReference>
<keyword evidence="1" id="KW-0560">Oxidoreductase</keyword>
<keyword evidence="3" id="KW-1185">Reference proteome</keyword>
<dbReference type="InterPro" id="IPR036291">
    <property type="entry name" value="NAD(P)-bd_dom_sf"/>
</dbReference>
<dbReference type="SUPFAM" id="SSF51735">
    <property type="entry name" value="NAD(P)-binding Rossmann-fold domains"/>
    <property type="match status" value="1"/>
</dbReference>
<dbReference type="PANTHER" id="PTHR47534">
    <property type="entry name" value="YALI0E05731P"/>
    <property type="match status" value="1"/>
</dbReference>
<name>A0ABR4DQV5_9PEZI</name>
<evidence type="ECO:0000313" key="2">
    <source>
        <dbReference type="EMBL" id="KAL2272652.1"/>
    </source>
</evidence>
<dbReference type="Gene3D" id="3.40.50.720">
    <property type="entry name" value="NAD(P)-binding Rossmann-like Domain"/>
    <property type="match status" value="1"/>
</dbReference>
<evidence type="ECO:0000313" key="3">
    <source>
        <dbReference type="Proteomes" id="UP001600888"/>
    </source>
</evidence>
<accession>A0ABR4DQV5</accession>
<protein>
    <submittedName>
        <fullName evidence="2">Uncharacterized protein</fullName>
    </submittedName>
</protein>
<dbReference type="Proteomes" id="UP001600888">
    <property type="component" value="Unassembled WGS sequence"/>
</dbReference>
<dbReference type="Pfam" id="PF00106">
    <property type="entry name" value="adh_short"/>
    <property type="match status" value="1"/>
</dbReference>
<dbReference type="InterPro" id="IPR002347">
    <property type="entry name" value="SDR_fam"/>
</dbReference>
<sequence>MRVCLPFPAIKNYQNTSAHSLMIGLKYSNMVALDKVQKSNVQIASTYPAGLVAVFAGATAGIGETSLREFARHTSKPRIYIVGRSQEACDRLDADLKSVNPEGDYTFIRSDVSLLRNVDDVCRQIRDKESAINVLFMSQGTLNFNKQTEEGMSYLMSLTYFGRMRMAKNLLPLLRRATGLRRVVSSFTGAKEGKVYDDDWQGKEGKVPFTAARGHGATMMTLGLETLAKEAPDVSFVHAFPGKVKTNIIRSDDGAILRTVALVSKALFLVTGYTPIVEVGERQTFYCTSARFPPKKPVDAPGALGAELPEGVSVANGVDGSAGGGVYSVDTYGESADAKVEELLANYRRDGTADKLWKYTESEWQRVTGTMSLEK</sequence>
<proteinExistence type="predicted"/>
<reference evidence="2 3" key="1">
    <citation type="submission" date="2024-03" db="EMBL/GenBank/DDBJ databases">
        <title>A high-quality draft genome sequence of Diaporthe vaccinii, a causative agent of upright dieback and viscid rot disease in cranberry plants.</title>
        <authorList>
            <person name="Sarrasin M."/>
            <person name="Lang B.F."/>
            <person name="Burger G."/>
        </authorList>
    </citation>
    <scope>NUCLEOTIDE SEQUENCE [LARGE SCALE GENOMIC DNA]</scope>
    <source>
        <strain evidence="2 3">IS7</strain>
    </source>
</reference>
<comment type="caution">
    <text evidence="2">The sequence shown here is derived from an EMBL/GenBank/DDBJ whole genome shotgun (WGS) entry which is preliminary data.</text>
</comment>
<gene>
    <name evidence="2" type="ORF">FJTKL_06261</name>
</gene>
<dbReference type="EMBL" id="JBAWTH010000223">
    <property type="protein sequence ID" value="KAL2272652.1"/>
    <property type="molecule type" value="Genomic_DNA"/>
</dbReference>
<organism evidence="2 3">
    <name type="scientific">Diaporthe vaccinii</name>
    <dbReference type="NCBI Taxonomy" id="105482"/>
    <lineage>
        <taxon>Eukaryota</taxon>
        <taxon>Fungi</taxon>
        <taxon>Dikarya</taxon>
        <taxon>Ascomycota</taxon>
        <taxon>Pezizomycotina</taxon>
        <taxon>Sordariomycetes</taxon>
        <taxon>Sordariomycetidae</taxon>
        <taxon>Diaporthales</taxon>
        <taxon>Diaporthaceae</taxon>
        <taxon>Diaporthe</taxon>
        <taxon>Diaporthe eres species complex</taxon>
    </lineage>
</organism>